<evidence type="ECO:0000256" key="3">
    <source>
        <dbReference type="ARBA" id="ARBA00022833"/>
    </source>
</evidence>
<protein>
    <submittedName>
        <fullName evidence="6">Uncharacterized protein</fullName>
    </submittedName>
</protein>
<dbReference type="EnsemblMetazoa" id="Aqu2.1.08740_001">
    <property type="protein sequence ID" value="Aqu2.1.08740_001"/>
    <property type="gene ID" value="Aqu2.1.08740"/>
</dbReference>
<dbReference type="GO" id="GO:0030246">
    <property type="term" value="F:carbohydrate binding"/>
    <property type="evidence" value="ECO:0007669"/>
    <property type="project" value="UniProtKB-KW"/>
</dbReference>
<evidence type="ECO:0000256" key="2">
    <source>
        <dbReference type="ARBA" id="ARBA00022734"/>
    </source>
</evidence>
<dbReference type="InParanoid" id="A0A1X7T2N5"/>
<name>A0A1X7T2N5_AMPQE</name>
<sequence>MLVTLKLSIRDCYINVTVTGMGEWKPKQIDNPAYKGEWVLPEVPNSEYEADSNLYKYEDFGVIGIDIWQNNHN</sequence>
<dbReference type="OrthoDB" id="1938156at2759"/>
<keyword evidence="1" id="KW-0479">Metal-binding</keyword>
<dbReference type="SUPFAM" id="SSF63887">
    <property type="entry name" value="P-domain of calnexin/calreticulin"/>
    <property type="match status" value="1"/>
</dbReference>
<dbReference type="InterPro" id="IPR009033">
    <property type="entry name" value="Calreticulin/calnexin_P_dom_sf"/>
</dbReference>
<dbReference type="GO" id="GO:0051082">
    <property type="term" value="F:unfolded protein binding"/>
    <property type="evidence" value="ECO:0007669"/>
    <property type="project" value="InterPro"/>
</dbReference>
<dbReference type="GO" id="GO:0005509">
    <property type="term" value="F:calcium ion binding"/>
    <property type="evidence" value="ECO:0007669"/>
    <property type="project" value="InterPro"/>
</dbReference>
<reference evidence="6" key="1">
    <citation type="submission" date="2017-05" db="UniProtKB">
        <authorList>
            <consortium name="EnsemblMetazoa"/>
        </authorList>
    </citation>
    <scope>IDENTIFICATION</scope>
</reference>
<proteinExistence type="inferred from homology"/>
<evidence type="ECO:0000256" key="4">
    <source>
        <dbReference type="ARBA" id="ARBA00022837"/>
    </source>
</evidence>
<dbReference type="PANTHER" id="PTHR11073:SF2">
    <property type="entry name" value="CALRETICULIN"/>
    <property type="match status" value="1"/>
</dbReference>
<dbReference type="InterPro" id="IPR001580">
    <property type="entry name" value="Calret/calnex"/>
</dbReference>
<dbReference type="GO" id="GO:0036503">
    <property type="term" value="P:ERAD pathway"/>
    <property type="evidence" value="ECO:0007669"/>
    <property type="project" value="TreeGrafter"/>
</dbReference>
<keyword evidence="5" id="KW-0256">Endoplasmic reticulum</keyword>
<accession>A0A1X7T2N5</accession>
<dbReference type="PRINTS" id="PR00626">
    <property type="entry name" value="CALRETICULIN"/>
</dbReference>
<comment type="similarity">
    <text evidence="5">Belongs to the calreticulin family.</text>
</comment>
<dbReference type="GO" id="GO:0006457">
    <property type="term" value="P:protein folding"/>
    <property type="evidence" value="ECO:0007669"/>
    <property type="project" value="InterPro"/>
</dbReference>
<dbReference type="PANTHER" id="PTHR11073">
    <property type="entry name" value="CALRETICULIN AND CALNEXIN"/>
    <property type="match status" value="1"/>
</dbReference>
<keyword evidence="3" id="KW-0862">Zinc</keyword>
<organism evidence="6">
    <name type="scientific">Amphimedon queenslandica</name>
    <name type="common">Sponge</name>
    <dbReference type="NCBI Taxonomy" id="400682"/>
    <lineage>
        <taxon>Eukaryota</taxon>
        <taxon>Metazoa</taxon>
        <taxon>Porifera</taxon>
        <taxon>Demospongiae</taxon>
        <taxon>Heteroscleromorpha</taxon>
        <taxon>Haplosclerida</taxon>
        <taxon>Niphatidae</taxon>
        <taxon>Amphimedon</taxon>
    </lineage>
</organism>
<evidence type="ECO:0000256" key="5">
    <source>
        <dbReference type="RuleBase" id="RU362126"/>
    </source>
</evidence>
<dbReference type="GO" id="GO:0005789">
    <property type="term" value="C:endoplasmic reticulum membrane"/>
    <property type="evidence" value="ECO:0007669"/>
    <property type="project" value="TreeGrafter"/>
</dbReference>
<keyword evidence="5" id="KW-0143">Chaperone</keyword>
<dbReference type="Pfam" id="PF00262">
    <property type="entry name" value="Calreticulin"/>
    <property type="match status" value="1"/>
</dbReference>
<dbReference type="Gene3D" id="2.10.250.10">
    <property type="entry name" value="Calreticulin/calnexin, P domain"/>
    <property type="match status" value="1"/>
</dbReference>
<dbReference type="STRING" id="400682.A0A1X7T2N5"/>
<evidence type="ECO:0000313" key="6">
    <source>
        <dbReference type="EnsemblMetazoa" id="Aqu2.1.08740_001"/>
    </source>
</evidence>
<dbReference type="AlphaFoldDB" id="A0A1X7T2N5"/>
<keyword evidence="2" id="KW-0430">Lectin</keyword>
<keyword evidence="4" id="KW-0106">Calcium</keyword>
<evidence type="ECO:0000256" key="1">
    <source>
        <dbReference type="ARBA" id="ARBA00022723"/>
    </source>
</evidence>